<evidence type="ECO:0000256" key="1">
    <source>
        <dbReference type="SAM" id="MobiDB-lite"/>
    </source>
</evidence>
<sequence length="74" mass="8083">MPHLGLPGSAHSMQPVIKRPTASATSSTSYSTIRVTEWGHRGIHTEPGFHSLSLLLRTNEQAHIYAGRLGHGKR</sequence>
<keyword evidence="3" id="KW-1185">Reference proteome</keyword>
<feature type="region of interest" description="Disordered" evidence="1">
    <location>
        <begin position="1"/>
        <end position="30"/>
    </location>
</feature>
<feature type="compositionally biased region" description="Low complexity" evidence="1">
    <location>
        <begin position="21"/>
        <end position="30"/>
    </location>
</feature>
<dbReference type="AlphaFoldDB" id="A0AAE1B4S0"/>
<dbReference type="Proteomes" id="UP001283361">
    <property type="component" value="Unassembled WGS sequence"/>
</dbReference>
<name>A0AAE1B4S0_9GAST</name>
<dbReference type="EMBL" id="JAWDGP010000579">
    <property type="protein sequence ID" value="KAK3799369.1"/>
    <property type="molecule type" value="Genomic_DNA"/>
</dbReference>
<comment type="caution">
    <text evidence="2">The sequence shown here is derived from an EMBL/GenBank/DDBJ whole genome shotgun (WGS) entry which is preliminary data.</text>
</comment>
<evidence type="ECO:0000313" key="2">
    <source>
        <dbReference type="EMBL" id="KAK3799369.1"/>
    </source>
</evidence>
<gene>
    <name evidence="2" type="ORF">RRG08_013189</name>
</gene>
<protein>
    <submittedName>
        <fullName evidence="2">Uncharacterized protein</fullName>
    </submittedName>
</protein>
<accession>A0AAE1B4S0</accession>
<reference evidence="2" key="1">
    <citation type="journal article" date="2023" name="G3 (Bethesda)">
        <title>A reference genome for the long-term kleptoplast-retaining sea slug Elysia crispata morphotype clarki.</title>
        <authorList>
            <person name="Eastman K.E."/>
            <person name="Pendleton A.L."/>
            <person name="Shaikh M.A."/>
            <person name="Suttiyut T."/>
            <person name="Ogas R."/>
            <person name="Tomko P."/>
            <person name="Gavelis G."/>
            <person name="Widhalm J.R."/>
            <person name="Wisecaver J.H."/>
        </authorList>
    </citation>
    <scope>NUCLEOTIDE SEQUENCE</scope>
    <source>
        <strain evidence="2">ECLA1</strain>
    </source>
</reference>
<organism evidence="2 3">
    <name type="scientific">Elysia crispata</name>
    <name type="common">lettuce slug</name>
    <dbReference type="NCBI Taxonomy" id="231223"/>
    <lineage>
        <taxon>Eukaryota</taxon>
        <taxon>Metazoa</taxon>
        <taxon>Spiralia</taxon>
        <taxon>Lophotrochozoa</taxon>
        <taxon>Mollusca</taxon>
        <taxon>Gastropoda</taxon>
        <taxon>Heterobranchia</taxon>
        <taxon>Euthyneura</taxon>
        <taxon>Panpulmonata</taxon>
        <taxon>Sacoglossa</taxon>
        <taxon>Placobranchoidea</taxon>
        <taxon>Plakobranchidae</taxon>
        <taxon>Elysia</taxon>
    </lineage>
</organism>
<proteinExistence type="predicted"/>
<evidence type="ECO:0000313" key="3">
    <source>
        <dbReference type="Proteomes" id="UP001283361"/>
    </source>
</evidence>